<gene>
    <name evidence="2" type="ORF">AB1Y20_014797</name>
</gene>
<feature type="compositionally biased region" description="Polar residues" evidence="1">
    <location>
        <begin position="300"/>
        <end position="310"/>
    </location>
</feature>
<feature type="region of interest" description="Disordered" evidence="1">
    <location>
        <begin position="286"/>
        <end position="310"/>
    </location>
</feature>
<dbReference type="Proteomes" id="UP001515480">
    <property type="component" value="Unassembled WGS sequence"/>
</dbReference>
<keyword evidence="3" id="KW-1185">Reference proteome</keyword>
<proteinExistence type="predicted"/>
<sequence length="310" mass="33844">MHCHCFSTCTEEHALAFLSRLPPTLTSASSPWYAYLLSVYRSPPALPFPLRRLTFFHLSAALPMARCVRSNASSPLRLDASHPRCAAAACAAWLAAPAAPPAAVTVHRWPAHVHLIAFPRAPPRAAPRRAWVEVHRARTSFAEGVDSYGCWFYPVVGSGLWVNIGRTTVLEPARGATPAELDADLPSSSLFREFVRTHNASEATPPPAAAGRKRVERFPALAHLLGYDSVQVLQRGFERAFAYPELVITTDNCSHQRKPIRTCPPHRLATGARHELSCTCSEKSHHLNCDGGDSKETEETAGSTSIGQID</sequence>
<comment type="caution">
    <text evidence="2">The sequence shown here is derived from an EMBL/GenBank/DDBJ whole genome shotgun (WGS) entry which is preliminary data.</text>
</comment>
<dbReference type="AlphaFoldDB" id="A0AB34IBY0"/>
<organism evidence="2 3">
    <name type="scientific">Prymnesium parvum</name>
    <name type="common">Toxic golden alga</name>
    <dbReference type="NCBI Taxonomy" id="97485"/>
    <lineage>
        <taxon>Eukaryota</taxon>
        <taxon>Haptista</taxon>
        <taxon>Haptophyta</taxon>
        <taxon>Prymnesiophyceae</taxon>
        <taxon>Prymnesiales</taxon>
        <taxon>Prymnesiaceae</taxon>
        <taxon>Prymnesium</taxon>
    </lineage>
</organism>
<protein>
    <submittedName>
        <fullName evidence="2">Uncharacterized protein</fullName>
    </submittedName>
</protein>
<evidence type="ECO:0000313" key="3">
    <source>
        <dbReference type="Proteomes" id="UP001515480"/>
    </source>
</evidence>
<reference evidence="2 3" key="1">
    <citation type="journal article" date="2024" name="Science">
        <title>Giant polyketide synthase enzymes in the biosynthesis of giant marine polyether toxins.</title>
        <authorList>
            <person name="Fallon T.R."/>
            <person name="Shende V.V."/>
            <person name="Wierzbicki I.H."/>
            <person name="Pendleton A.L."/>
            <person name="Watervoot N.F."/>
            <person name="Auber R.P."/>
            <person name="Gonzalez D.J."/>
            <person name="Wisecaver J.H."/>
            <person name="Moore B.S."/>
        </authorList>
    </citation>
    <scope>NUCLEOTIDE SEQUENCE [LARGE SCALE GENOMIC DNA]</scope>
    <source>
        <strain evidence="2 3">12B1</strain>
    </source>
</reference>
<evidence type="ECO:0000313" key="2">
    <source>
        <dbReference type="EMBL" id="KAL1496181.1"/>
    </source>
</evidence>
<evidence type="ECO:0000256" key="1">
    <source>
        <dbReference type="SAM" id="MobiDB-lite"/>
    </source>
</evidence>
<name>A0AB34IBY0_PRYPA</name>
<accession>A0AB34IBY0</accession>
<feature type="compositionally biased region" description="Basic and acidic residues" evidence="1">
    <location>
        <begin position="286"/>
        <end position="298"/>
    </location>
</feature>
<dbReference type="EMBL" id="JBGBPQ010000030">
    <property type="protein sequence ID" value="KAL1496181.1"/>
    <property type="molecule type" value="Genomic_DNA"/>
</dbReference>